<dbReference type="EMBL" id="JAENIJ010000016">
    <property type="protein sequence ID" value="MBK1882956.1"/>
    <property type="molecule type" value="Genomic_DNA"/>
</dbReference>
<evidence type="ECO:0000313" key="10">
    <source>
        <dbReference type="Proteomes" id="UP000603141"/>
    </source>
</evidence>
<dbReference type="GO" id="GO:0006412">
    <property type="term" value="P:translation"/>
    <property type="evidence" value="ECO:0007669"/>
    <property type="project" value="InterPro"/>
</dbReference>
<evidence type="ECO:0000256" key="2">
    <source>
        <dbReference type="ARBA" id="ARBA00022730"/>
    </source>
</evidence>
<comment type="function">
    <text evidence="7 8">Binds directly to 23S ribosomal RNA and is necessary for the in vitro assembly process of the 50S ribosomal subunit. It is not involved in the protein synthesizing functions of that subunit.</text>
</comment>
<dbReference type="SUPFAM" id="SSF74731">
    <property type="entry name" value="Ribosomal protein L20"/>
    <property type="match status" value="1"/>
</dbReference>
<accession>A0A934S5H7</accession>
<keyword evidence="2 7" id="KW-0699">rRNA-binding</keyword>
<proteinExistence type="inferred from homology"/>
<gene>
    <name evidence="7 9" type="primary">rplT</name>
    <name evidence="9" type="ORF">JIN85_11055</name>
</gene>
<evidence type="ECO:0000256" key="1">
    <source>
        <dbReference type="ARBA" id="ARBA00007698"/>
    </source>
</evidence>
<dbReference type="PRINTS" id="PR00062">
    <property type="entry name" value="RIBOSOMALL20"/>
</dbReference>
<dbReference type="RefSeq" id="WP_200270596.1">
    <property type="nucleotide sequence ID" value="NZ_JAENIJ010000016.1"/>
</dbReference>
<keyword evidence="10" id="KW-1185">Reference proteome</keyword>
<reference evidence="9" key="1">
    <citation type="submission" date="2021-01" db="EMBL/GenBank/DDBJ databases">
        <title>Modified the classification status of verrucomicrobia.</title>
        <authorList>
            <person name="Feng X."/>
        </authorList>
    </citation>
    <scope>NUCLEOTIDE SEQUENCE</scope>
    <source>
        <strain evidence="9">KCTC 22041</strain>
    </source>
</reference>
<evidence type="ECO:0000256" key="4">
    <source>
        <dbReference type="ARBA" id="ARBA00022980"/>
    </source>
</evidence>
<evidence type="ECO:0000256" key="7">
    <source>
        <dbReference type="HAMAP-Rule" id="MF_00382"/>
    </source>
</evidence>
<dbReference type="AlphaFoldDB" id="A0A934S5H7"/>
<keyword evidence="4 7" id="KW-0689">Ribosomal protein</keyword>
<dbReference type="Proteomes" id="UP000603141">
    <property type="component" value="Unassembled WGS sequence"/>
</dbReference>
<dbReference type="GO" id="GO:0005840">
    <property type="term" value="C:ribosome"/>
    <property type="evidence" value="ECO:0007669"/>
    <property type="project" value="UniProtKB-KW"/>
</dbReference>
<keyword evidence="3 7" id="KW-0694">RNA-binding</keyword>
<comment type="caution">
    <text evidence="9">The sequence shown here is derived from an EMBL/GenBank/DDBJ whole genome shotgun (WGS) entry which is preliminary data.</text>
</comment>
<dbReference type="GO" id="GO:1990904">
    <property type="term" value="C:ribonucleoprotein complex"/>
    <property type="evidence" value="ECO:0007669"/>
    <property type="project" value="UniProtKB-KW"/>
</dbReference>
<evidence type="ECO:0000313" key="9">
    <source>
        <dbReference type="EMBL" id="MBK1882956.1"/>
    </source>
</evidence>
<dbReference type="HAMAP" id="MF_00382">
    <property type="entry name" value="Ribosomal_bL20"/>
    <property type="match status" value="1"/>
</dbReference>
<dbReference type="FunFam" id="1.10.1900.20:FF:000001">
    <property type="entry name" value="50S ribosomal protein L20"/>
    <property type="match status" value="1"/>
</dbReference>
<dbReference type="GO" id="GO:0000027">
    <property type="term" value="P:ribosomal large subunit assembly"/>
    <property type="evidence" value="ECO:0007669"/>
    <property type="project" value="UniProtKB-UniRule"/>
</dbReference>
<organism evidence="9 10">
    <name type="scientific">Luteolibacter pohnpeiensis</name>
    <dbReference type="NCBI Taxonomy" id="454153"/>
    <lineage>
        <taxon>Bacteria</taxon>
        <taxon>Pseudomonadati</taxon>
        <taxon>Verrucomicrobiota</taxon>
        <taxon>Verrucomicrobiia</taxon>
        <taxon>Verrucomicrobiales</taxon>
        <taxon>Verrucomicrobiaceae</taxon>
        <taxon>Luteolibacter</taxon>
    </lineage>
</organism>
<protein>
    <recommendedName>
        <fullName evidence="6 7">Large ribosomal subunit protein bL20</fullName>
    </recommendedName>
</protein>
<dbReference type="NCBIfam" id="TIGR01032">
    <property type="entry name" value="rplT_bact"/>
    <property type="match status" value="1"/>
</dbReference>
<dbReference type="PANTHER" id="PTHR10986">
    <property type="entry name" value="39S RIBOSOMAL PROTEIN L20"/>
    <property type="match status" value="1"/>
</dbReference>
<evidence type="ECO:0000256" key="3">
    <source>
        <dbReference type="ARBA" id="ARBA00022884"/>
    </source>
</evidence>
<dbReference type="CDD" id="cd07026">
    <property type="entry name" value="Ribosomal_L20"/>
    <property type="match status" value="1"/>
</dbReference>
<dbReference type="Gene3D" id="6.10.160.10">
    <property type="match status" value="1"/>
</dbReference>
<evidence type="ECO:0000256" key="8">
    <source>
        <dbReference type="RuleBase" id="RU000560"/>
    </source>
</evidence>
<dbReference type="GO" id="GO:0003735">
    <property type="term" value="F:structural constituent of ribosome"/>
    <property type="evidence" value="ECO:0007669"/>
    <property type="project" value="InterPro"/>
</dbReference>
<dbReference type="GO" id="GO:0019843">
    <property type="term" value="F:rRNA binding"/>
    <property type="evidence" value="ECO:0007669"/>
    <property type="project" value="UniProtKB-UniRule"/>
</dbReference>
<evidence type="ECO:0000256" key="6">
    <source>
        <dbReference type="ARBA" id="ARBA00035172"/>
    </source>
</evidence>
<dbReference type="InterPro" id="IPR035566">
    <property type="entry name" value="Ribosomal_protein_bL20_C"/>
</dbReference>
<name>A0A934S5H7_9BACT</name>
<keyword evidence="5 7" id="KW-0687">Ribonucleoprotein</keyword>
<comment type="similarity">
    <text evidence="1 7 8">Belongs to the bacterial ribosomal protein bL20 family.</text>
</comment>
<evidence type="ECO:0000256" key="5">
    <source>
        <dbReference type="ARBA" id="ARBA00023274"/>
    </source>
</evidence>
<dbReference type="InterPro" id="IPR005813">
    <property type="entry name" value="Ribosomal_bL20"/>
</dbReference>
<sequence>MPRATNSPASRKRRKRVLLRAKGFRGFRSKLFRYAKDAVRKAETYEYRDRKKRKGQFRRLWTQRINAAVRAEDLTYSRFIEGLKAAGIEADRKILSDIAIQDPAAFSAIIAQVKKALEDKASKAAA</sequence>
<dbReference type="Pfam" id="PF00453">
    <property type="entry name" value="Ribosomal_L20"/>
    <property type="match status" value="1"/>
</dbReference>
<dbReference type="Gene3D" id="1.10.1900.20">
    <property type="entry name" value="Ribosomal protein L20"/>
    <property type="match status" value="1"/>
</dbReference>